<dbReference type="CDD" id="cd07302">
    <property type="entry name" value="CHD"/>
    <property type="match status" value="1"/>
</dbReference>
<dbReference type="EMBL" id="BAABHO010000006">
    <property type="protein sequence ID" value="GAA4779404.1"/>
    <property type="molecule type" value="Genomic_DNA"/>
</dbReference>
<dbReference type="Gene3D" id="3.30.70.1230">
    <property type="entry name" value="Nucleotide cyclase"/>
    <property type="match status" value="1"/>
</dbReference>
<dbReference type="InterPro" id="IPR001054">
    <property type="entry name" value="A/G_cyclase"/>
</dbReference>
<feature type="domain" description="Guanylate cyclase" evidence="2">
    <location>
        <begin position="108"/>
        <end position="220"/>
    </location>
</feature>
<organism evidence="3 4">
    <name type="scientific">Actinomycetospora chlora</name>
    <dbReference type="NCBI Taxonomy" id="663608"/>
    <lineage>
        <taxon>Bacteria</taxon>
        <taxon>Bacillati</taxon>
        <taxon>Actinomycetota</taxon>
        <taxon>Actinomycetes</taxon>
        <taxon>Pseudonocardiales</taxon>
        <taxon>Pseudonocardiaceae</taxon>
        <taxon>Actinomycetospora</taxon>
    </lineage>
</organism>
<evidence type="ECO:0000313" key="3">
    <source>
        <dbReference type="EMBL" id="GAA4779404.1"/>
    </source>
</evidence>
<dbReference type="RefSeq" id="WP_345411490.1">
    <property type="nucleotide sequence ID" value="NZ_BAABHO010000006.1"/>
</dbReference>
<keyword evidence="4" id="KW-1185">Reference proteome</keyword>
<proteinExistence type="inferred from homology"/>
<dbReference type="InterPro" id="IPR050697">
    <property type="entry name" value="Adenylyl/Guanylyl_Cyclase_3/4"/>
</dbReference>
<dbReference type="SMART" id="SM00044">
    <property type="entry name" value="CYCc"/>
    <property type="match status" value="1"/>
</dbReference>
<evidence type="ECO:0000313" key="4">
    <source>
        <dbReference type="Proteomes" id="UP001500928"/>
    </source>
</evidence>
<protein>
    <submittedName>
        <fullName evidence="3">Adenylate/guanylate cyclase domain-containing protein</fullName>
    </submittedName>
</protein>
<dbReference type="SUPFAM" id="SSF55073">
    <property type="entry name" value="Nucleotide cyclase"/>
    <property type="match status" value="1"/>
</dbReference>
<dbReference type="Proteomes" id="UP001500928">
    <property type="component" value="Unassembled WGS sequence"/>
</dbReference>
<sequence>MDDQEPGGRARRFRAALGAAGRRARELDRSDGLRTAVQRVRRALPGDAHFGDPLTLGGARHAEFAGRAVVEITGDRPGVTREVGLGGLQLWQALLERCGGGVGERDVVLVFTDLVEFSRWALAAGDAEVQRVLRDVSEAWEKPVTDRGGTVVKRLGDGMMAALADPIGAVEAVFAARDRLAGVHAGGWTPRMRAGLHVGRPRRVGGDYLGVAVNTAARLGDRAGADEVLVSGDLLARLDESALRVRRKRWHTRLKGVPDDLQIFSVDRP</sequence>
<dbReference type="InterPro" id="IPR029787">
    <property type="entry name" value="Nucleotide_cyclase"/>
</dbReference>
<evidence type="ECO:0000259" key="2">
    <source>
        <dbReference type="PROSITE" id="PS50125"/>
    </source>
</evidence>
<accession>A0ABP9AD70</accession>
<comment type="caution">
    <text evidence="3">The sequence shown here is derived from an EMBL/GenBank/DDBJ whole genome shotgun (WGS) entry which is preliminary data.</text>
</comment>
<name>A0ABP9AD70_9PSEU</name>
<dbReference type="PANTHER" id="PTHR43081">
    <property type="entry name" value="ADENYLATE CYCLASE, TERMINAL-DIFFERENTIATION SPECIFIC-RELATED"/>
    <property type="match status" value="1"/>
</dbReference>
<reference evidence="4" key="1">
    <citation type="journal article" date="2019" name="Int. J. Syst. Evol. Microbiol.">
        <title>The Global Catalogue of Microorganisms (GCM) 10K type strain sequencing project: providing services to taxonomists for standard genome sequencing and annotation.</title>
        <authorList>
            <consortium name="The Broad Institute Genomics Platform"/>
            <consortium name="The Broad Institute Genome Sequencing Center for Infectious Disease"/>
            <person name="Wu L."/>
            <person name="Ma J."/>
        </authorList>
    </citation>
    <scope>NUCLEOTIDE SEQUENCE [LARGE SCALE GENOMIC DNA]</scope>
    <source>
        <strain evidence="4">JCM 17979</strain>
    </source>
</reference>
<comment type="similarity">
    <text evidence="1">Belongs to the adenylyl cyclase class-3 family.</text>
</comment>
<evidence type="ECO:0000256" key="1">
    <source>
        <dbReference type="ARBA" id="ARBA00005381"/>
    </source>
</evidence>
<dbReference type="PANTHER" id="PTHR43081:SF19">
    <property type="entry name" value="PH-SENSITIVE ADENYLATE CYCLASE RV1264"/>
    <property type="match status" value="1"/>
</dbReference>
<dbReference type="PROSITE" id="PS50125">
    <property type="entry name" value="GUANYLATE_CYCLASE_2"/>
    <property type="match status" value="1"/>
</dbReference>
<gene>
    <name evidence="3" type="ORF">GCM10023200_10680</name>
</gene>